<dbReference type="OrthoDB" id="10013584at2759"/>
<evidence type="ECO:0000313" key="2">
    <source>
        <dbReference type="EMBL" id="VDM69642.1"/>
    </source>
</evidence>
<dbReference type="Proteomes" id="UP000270094">
    <property type="component" value="Unassembled WGS sequence"/>
</dbReference>
<accession>A0A3P7KQX8</accession>
<proteinExistence type="predicted"/>
<reference evidence="2 3" key="1">
    <citation type="submission" date="2018-11" db="EMBL/GenBank/DDBJ databases">
        <authorList>
            <consortium name="Pathogen Informatics"/>
        </authorList>
    </citation>
    <scope>NUCLEOTIDE SEQUENCE [LARGE SCALE GENOMIC DNA]</scope>
</reference>
<dbReference type="EMBL" id="UYYB01012970">
    <property type="protein sequence ID" value="VDM69642.1"/>
    <property type="molecule type" value="Genomic_DNA"/>
</dbReference>
<feature type="non-terminal residue" evidence="2">
    <location>
        <position position="264"/>
    </location>
</feature>
<evidence type="ECO:0000256" key="1">
    <source>
        <dbReference type="SAM" id="MobiDB-lite"/>
    </source>
</evidence>
<feature type="region of interest" description="Disordered" evidence="1">
    <location>
        <begin position="1"/>
        <end position="32"/>
    </location>
</feature>
<dbReference type="GO" id="GO:0031462">
    <property type="term" value="C:Cul2-RING ubiquitin ligase complex"/>
    <property type="evidence" value="ECO:0007669"/>
    <property type="project" value="TreeGrafter"/>
</dbReference>
<evidence type="ECO:0000313" key="3">
    <source>
        <dbReference type="Proteomes" id="UP000270094"/>
    </source>
</evidence>
<dbReference type="PANTHER" id="PTHR22619:SF1">
    <property type="entry name" value="ZINC FINGER SWIM DOMAIN-CONTAINING PROTEIN 8"/>
    <property type="match status" value="1"/>
</dbReference>
<gene>
    <name evidence="2" type="ORF">SVUK_LOCUS4640</name>
</gene>
<dbReference type="AlphaFoldDB" id="A0A3P7KQX8"/>
<dbReference type="PANTHER" id="PTHR22619">
    <property type="entry name" value="ZINC FINGER SWIM DOMAIN CONTAINING PROTEIN 4, 5, 6"/>
    <property type="match status" value="1"/>
</dbReference>
<name>A0A3P7KQX8_STRVU</name>
<protein>
    <submittedName>
        <fullName evidence="2">Uncharacterized protein</fullName>
    </submittedName>
</protein>
<organism evidence="2 3">
    <name type="scientific">Strongylus vulgaris</name>
    <name type="common">Blood worm</name>
    <dbReference type="NCBI Taxonomy" id="40348"/>
    <lineage>
        <taxon>Eukaryota</taxon>
        <taxon>Metazoa</taxon>
        <taxon>Ecdysozoa</taxon>
        <taxon>Nematoda</taxon>
        <taxon>Chromadorea</taxon>
        <taxon>Rhabditida</taxon>
        <taxon>Rhabditina</taxon>
        <taxon>Rhabditomorpha</taxon>
        <taxon>Strongyloidea</taxon>
        <taxon>Strongylidae</taxon>
        <taxon>Strongylus</taxon>
    </lineage>
</organism>
<sequence length="264" mass="28694">MREEDSSESGQESDVQLPPSAGIMGDGQAGGSGALAHEEVDAVLAAAYLPMDPIEVRFARCEALAAHGYIPQATTLALQLSKYLVGHLQDLSDVEDARSHHILSTDEANHAGMFTFLLNVLQCPKYPMATKYLQVKLYYLEGEIVSLLQTANVEDHELEQLRDAAVQMATAVASQIVPPIALAHFILDRLSYSFNVCELDQNGQPTARVIPARVSSRRPQDDDLALKAALDAIGARPLFSEEDYPLLSEAARRQKGELAIALLT</sequence>
<keyword evidence="3" id="KW-1185">Reference proteome</keyword>